<comment type="caution">
    <text evidence="3">The sequence shown here is derived from an EMBL/GenBank/DDBJ whole genome shotgun (WGS) entry which is preliminary data.</text>
</comment>
<keyword evidence="2" id="KW-0812">Transmembrane</keyword>
<keyword evidence="2" id="KW-1133">Transmembrane helix</keyword>
<accession>A0AAV6UNI5</accession>
<keyword evidence="2" id="KW-0472">Membrane</keyword>
<evidence type="ECO:0000256" key="1">
    <source>
        <dbReference type="SAM" id="MobiDB-lite"/>
    </source>
</evidence>
<evidence type="ECO:0000256" key="2">
    <source>
        <dbReference type="SAM" id="Phobius"/>
    </source>
</evidence>
<feature type="region of interest" description="Disordered" evidence="1">
    <location>
        <begin position="70"/>
        <end position="91"/>
    </location>
</feature>
<evidence type="ECO:0000313" key="4">
    <source>
        <dbReference type="Proteomes" id="UP000827092"/>
    </source>
</evidence>
<name>A0AAV6UNI5_9ARAC</name>
<sequence>MAALRNVVCFCVYACLCTVSTVGAFALFHVHDEREELRENIRRVMTPLMALGVVLKLVFGDEFQAHHLHPHHPHPRALPLPHHPSQHLLGY</sequence>
<gene>
    <name evidence="3" type="ORF">JTE90_002022</name>
</gene>
<organism evidence="3 4">
    <name type="scientific">Oedothorax gibbosus</name>
    <dbReference type="NCBI Taxonomy" id="931172"/>
    <lineage>
        <taxon>Eukaryota</taxon>
        <taxon>Metazoa</taxon>
        <taxon>Ecdysozoa</taxon>
        <taxon>Arthropoda</taxon>
        <taxon>Chelicerata</taxon>
        <taxon>Arachnida</taxon>
        <taxon>Araneae</taxon>
        <taxon>Araneomorphae</taxon>
        <taxon>Entelegynae</taxon>
        <taxon>Araneoidea</taxon>
        <taxon>Linyphiidae</taxon>
        <taxon>Erigoninae</taxon>
        <taxon>Oedothorax</taxon>
    </lineage>
</organism>
<proteinExistence type="predicted"/>
<dbReference type="Proteomes" id="UP000827092">
    <property type="component" value="Unassembled WGS sequence"/>
</dbReference>
<protein>
    <submittedName>
        <fullName evidence="3">Uncharacterized protein</fullName>
    </submittedName>
</protein>
<keyword evidence="4" id="KW-1185">Reference proteome</keyword>
<reference evidence="3 4" key="1">
    <citation type="journal article" date="2022" name="Nat. Ecol. Evol.">
        <title>A masculinizing supergene underlies an exaggerated male reproductive morph in a spider.</title>
        <authorList>
            <person name="Hendrickx F."/>
            <person name="De Corte Z."/>
            <person name="Sonet G."/>
            <person name="Van Belleghem S.M."/>
            <person name="Kostlbacher S."/>
            <person name="Vangestel C."/>
        </authorList>
    </citation>
    <scope>NUCLEOTIDE SEQUENCE [LARGE SCALE GENOMIC DNA]</scope>
    <source>
        <strain evidence="3">W744_W776</strain>
    </source>
</reference>
<dbReference type="EMBL" id="JAFNEN010000324">
    <property type="protein sequence ID" value="KAG8185796.1"/>
    <property type="molecule type" value="Genomic_DNA"/>
</dbReference>
<evidence type="ECO:0000313" key="3">
    <source>
        <dbReference type="EMBL" id="KAG8185796.1"/>
    </source>
</evidence>
<feature type="transmembrane region" description="Helical" evidence="2">
    <location>
        <begin position="7"/>
        <end position="28"/>
    </location>
</feature>
<dbReference type="AlphaFoldDB" id="A0AAV6UNI5"/>